<organism evidence="1 2">
    <name type="scientific">Dichotomopilus funicola</name>
    <dbReference type="NCBI Taxonomy" id="1934379"/>
    <lineage>
        <taxon>Eukaryota</taxon>
        <taxon>Fungi</taxon>
        <taxon>Dikarya</taxon>
        <taxon>Ascomycota</taxon>
        <taxon>Pezizomycotina</taxon>
        <taxon>Sordariomycetes</taxon>
        <taxon>Sordariomycetidae</taxon>
        <taxon>Sordariales</taxon>
        <taxon>Chaetomiaceae</taxon>
        <taxon>Dichotomopilus</taxon>
    </lineage>
</organism>
<sequence length="334" mass="35419">IWINQKEGTLYTGFAGTASRFGDQAFSPQGLWVFRPDDSAGGSWGCLNGSTDSWFTTQPRPSQVQVASGRGYGFLFGAGNGTVPGNLTGPGTGPGTGTGTGTGTGVGSIIYDMSNQKVYNYTGSGPNTVGRSAPNLNGTTYIPNWGNRGIIVGVGDTLSAPRNGNTSQPSPPSFETIHIYDVDKERWYDQKTTGAVPEPRKDFCITGSPSRNQTHEILVYAGWNGQSGPSATAYDTAHVLSLPGFYWVKVDYEAAHPRHGLSCEDVGGSQILVIGGVDSTQNGSDSYAAGFMTKDPFPNGLAVFDLAELAFGPVFHSQRYPQPPSPRISAYYDD</sequence>
<gene>
    <name evidence="1" type="ORF">C8A04DRAFT_9165</name>
</gene>
<proteinExistence type="predicted"/>
<dbReference type="SUPFAM" id="SSF50965">
    <property type="entry name" value="Galactose oxidase, central domain"/>
    <property type="match status" value="1"/>
</dbReference>
<dbReference type="AlphaFoldDB" id="A0AAN6VAR5"/>
<reference evidence="1" key="2">
    <citation type="submission" date="2023-05" db="EMBL/GenBank/DDBJ databases">
        <authorList>
            <consortium name="Lawrence Berkeley National Laboratory"/>
            <person name="Steindorff A."/>
            <person name="Hensen N."/>
            <person name="Bonometti L."/>
            <person name="Westerberg I."/>
            <person name="Brannstrom I.O."/>
            <person name="Guillou S."/>
            <person name="Cros-Aarteil S."/>
            <person name="Calhoun S."/>
            <person name="Haridas S."/>
            <person name="Kuo A."/>
            <person name="Mondo S."/>
            <person name="Pangilinan J."/>
            <person name="Riley R."/>
            <person name="Labutti K."/>
            <person name="Andreopoulos B."/>
            <person name="Lipzen A."/>
            <person name="Chen C."/>
            <person name="Yanf M."/>
            <person name="Daum C."/>
            <person name="Ng V."/>
            <person name="Clum A."/>
            <person name="Ohm R."/>
            <person name="Martin F."/>
            <person name="Silar P."/>
            <person name="Natvig D."/>
            <person name="Lalanne C."/>
            <person name="Gautier V."/>
            <person name="Ament-Velasquez S.L."/>
            <person name="Kruys A."/>
            <person name="Hutchinson M.I."/>
            <person name="Powell A.J."/>
            <person name="Barry K."/>
            <person name="Miller A.N."/>
            <person name="Grigoriev I.V."/>
            <person name="Debuchy R."/>
            <person name="Gladieux P."/>
            <person name="Thoren M.H."/>
            <person name="Johannesson H."/>
        </authorList>
    </citation>
    <scope>NUCLEOTIDE SEQUENCE</scope>
    <source>
        <strain evidence="1">CBS 141.50</strain>
    </source>
</reference>
<dbReference type="GeneID" id="87821992"/>
<reference evidence="1" key="1">
    <citation type="journal article" date="2023" name="Mol. Phylogenet. Evol.">
        <title>Genome-scale phylogeny and comparative genomics of the fungal order Sordariales.</title>
        <authorList>
            <person name="Hensen N."/>
            <person name="Bonometti L."/>
            <person name="Westerberg I."/>
            <person name="Brannstrom I.O."/>
            <person name="Guillou S."/>
            <person name="Cros-Aarteil S."/>
            <person name="Calhoun S."/>
            <person name="Haridas S."/>
            <person name="Kuo A."/>
            <person name="Mondo S."/>
            <person name="Pangilinan J."/>
            <person name="Riley R."/>
            <person name="LaButti K."/>
            <person name="Andreopoulos B."/>
            <person name="Lipzen A."/>
            <person name="Chen C."/>
            <person name="Yan M."/>
            <person name="Daum C."/>
            <person name="Ng V."/>
            <person name="Clum A."/>
            <person name="Steindorff A."/>
            <person name="Ohm R.A."/>
            <person name="Martin F."/>
            <person name="Silar P."/>
            <person name="Natvig D.O."/>
            <person name="Lalanne C."/>
            <person name="Gautier V."/>
            <person name="Ament-Velasquez S.L."/>
            <person name="Kruys A."/>
            <person name="Hutchinson M.I."/>
            <person name="Powell A.J."/>
            <person name="Barry K."/>
            <person name="Miller A.N."/>
            <person name="Grigoriev I.V."/>
            <person name="Debuchy R."/>
            <person name="Gladieux P."/>
            <person name="Hiltunen Thoren M."/>
            <person name="Johannesson H."/>
        </authorList>
    </citation>
    <scope>NUCLEOTIDE SEQUENCE</scope>
    <source>
        <strain evidence="1">CBS 141.50</strain>
    </source>
</reference>
<dbReference type="InterPro" id="IPR011043">
    <property type="entry name" value="Gal_Oxase/kelch_b-propeller"/>
</dbReference>
<dbReference type="EMBL" id="MU853557">
    <property type="protein sequence ID" value="KAK4147105.1"/>
    <property type="molecule type" value="Genomic_DNA"/>
</dbReference>
<dbReference type="RefSeq" id="XP_062640476.1">
    <property type="nucleotide sequence ID" value="XM_062785379.1"/>
</dbReference>
<protein>
    <submittedName>
        <fullName evidence="1">Uncharacterized protein</fullName>
    </submittedName>
</protein>
<feature type="non-terminal residue" evidence="1">
    <location>
        <position position="1"/>
    </location>
</feature>
<name>A0AAN6VAR5_9PEZI</name>
<evidence type="ECO:0000313" key="2">
    <source>
        <dbReference type="Proteomes" id="UP001302676"/>
    </source>
</evidence>
<keyword evidence="2" id="KW-1185">Reference proteome</keyword>
<dbReference type="Proteomes" id="UP001302676">
    <property type="component" value="Unassembled WGS sequence"/>
</dbReference>
<comment type="caution">
    <text evidence="1">The sequence shown here is derived from an EMBL/GenBank/DDBJ whole genome shotgun (WGS) entry which is preliminary data.</text>
</comment>
<accession>A0AAN6VAR5</accession>
<evidence type="ECO:0000313" key="1">
    <source>
        <dbReference type="EMBL" id="KAK4147105.1"/>
    </source>
</evidence>